<dbReference type="Proteomes" id="UP000826725">
    <property type="component" value="Chromosome"/>
</dbReference>
<sequence>MQAMILAAGLGTRLLPHTRVCPKPLFPILNQPLLLLTIKRLQNHGFDSILVNCHHLGDQIVSLVDSLSGVTVLHEDKILGTGGGLRGGLEHMRDEPLLVTNGDIYHTVDFRALYNHHQQNDSVVTLAMHDHHRFNNVMIRDGKVASFDNRVEFTQLAFTGLHVIDPEILEDVEKNRNSCIIDFYRKLLERGESIDCYRVDDCFWTDMGTVDDYLDLHRGLLKDDIPCWAEIGEVRKPYCIDMAAKLPAHIVLEDWVCIGGAHIEDGSHLERVVVWNNVRVAAGSRLVDTVISDGTS</sequence>
<dbReference type="PANTHER" id="PTHR22572">
    <property type="entry name" value="SUGAR-1-PHOSPHATE GUANYL TRANSFERASE"/>
    <property type="match status" value="1"/>
</dbReference>
<evidence type="ECO:0000313" key="3">
    <source>
        <dbReference type="Proteomes" id="UP000826725"/>
    </source>
</evidence>
<dbReference type="InterPro" id="IPR005835">
    <property type="entry name" value="NTP_transferase_dom"/>
</dbReference>
<dbReference type="RefSeq" id="WP_228856658.1">
    <property type="nucleotide sequence ID" value="NZ_AP024086.1"/>
</dbReference>
<name>A0A8D5FFT9_9BACT</name>
<dbReference type="InterPro" id="IPR050486">
    <property type="entry name" value="Mannose-1P_guanyltransferase"/>
</dbReference>
<dbReference type="Pfam" id="PF00483">
    <property type="entry name" value="NTP_transferase"/>
    <property type="match status" value="1"/>
</dbReference>
<gene>
    <name evidence="2" type="ORF">DGMP_12310</name>
</gene>
<organism evidence="2 3">
    <name type="scientific">Desulfomarina profundi</name>
    <dbReference type="NCBI Taxonomy" id="2772557"/>
    <lineage>
        <taxon>Bacteria</taxon>
        <taxon>Pseudomonadati</taxon>
        <taxon>Thermodesulfobacteriota</taxon>
        <taxon>Desulfobulbia</taxon>
        <taxon>Desulfobulbales</taxon>
        <taxon>Desulfobulbaceae</taxon>
        <taxon>Desulfomarina</taxon>
    </lineage>
</organism>
<evidence type="ECO:0000259" key="1">
    <source>
        <dbReference type="Pfam" id="PF00483"/>
    </source>
</evidence>
<dbReference type="EMBL" id="AP024086">
    <property type="protein sequence ID" value="BCL60538.1"/>
    <property type="molecule type" value="Genomic_DNA"/>
</dbReference>
<evidence type="ECO:0000313" key="2">
    <source>
        <dbReference type="EMBL" id="BCL60538.1"/>
    </source>
</evidence>
<proteinExistence type="predicted"/>
<feature type="domain" description="Nucleotidyl transferase" evidence="1">
    <location>
        <begin position="3"/>
        <end position="221"/>
    </location>
</feature>
<dbReference type="KEGG" id="dbk:DGMP_12310"/>
<protein>
    <recommendedName>
        <fullName evidence="1">Nucleotidyl transferase domain-containing protein</fullName>
    </recommendedName>
</protein>
<accession>A0A8D5FFT9</accession>
<dbReference type="AlphaFoldDB" id="A0A8D5FFT9"/>
<keyword evidence="3" id="KW-1185">Reference proteome</keyword>
<reference evidence="2" key="1">
    <citation type="submission" date="2020-09" db="EMBL/GenBank/DDBJ databases">
        <title>Desulfogranum mesoprofundum gen. nov., sp. nov., a novel mesophilic, sulfate-reducing chemolithoautotroph isolated from a deep-sea hydrothermal vent chimney in the Suiyo Seamount.</title>
        <authorList>
            <person name="Hashimoto Y."/>
            <person name="Nakagawa S."/>
        </authorList>
    </citation>
    <scope>NUCLEOTIDE SEQUENCE</scope>
    <source>
        <strain evidence="2">KT2</strain>
    </source>
</reference>